<dbReference type="EMBL" id="LR031880">
    <property type="protein sequence ID" value="VDD61546.1"/>
    <property type="molecule type" value="Genomic_DNA"/>
</dbReference>
<dbReference type="AlphaFoldDB" id="A0A3P6GNT4"/>
<protein>
    <submittedName>
        <fullName evidence="2">Uncharacterized protein</fullName>
    </submittedName>
</protein>
<proteinExistence type="predicted"/>
<reference evidence="2" key="1">
    <citation type="submission" date="2018-11" db="EMBL/GenBank/DDBJ databases">
        <authorList>
            <consortium name="Genoscope - CEA"/>
            <person name="William W."/>
        </authorList>
    </citation>
    <scope>NUCLEOTIDE SEQUENCE</scope>
</reference>
<evidence type="ECO:0000256" key="1">
    <source>
        <dbReference type="SAM" id="MobiDB-lite"/>
    </source>
</evidence>
<feature type="region of interest" description="Disordered" evidence="1">
    <location>
        <begin position="60"/>
        <end position="79"/>
    </location>
</feature>
<name>A0A3P6GNT4_BRAOL</name>
<organism evidence="2">
    <name type="scientific">Brassica oleracea</name>
    <name type="common">Wild cabbage</name>
    <dbReference type="NCBI Taxonomy" id="3712"/>
    <lineage>
        <taxon>Eukaryota</taxon>
        <taxon>Viridiplantae</taxon>
        <taxon>Streptophyta</taxon>
        <taxon>Embryophyta</taxon>
        <taxon>Tracheophyta</taxon>
        <taxon>Spermatophyta</taxon>
        <taxon>Magnoliopsida</taxon>
        <taxon>eudicotyledons</taxon>
        <taxon>Gunneridae</taxon>
        <taxon>Pentapetalae</taxon>
        <taxon>rosids</taxon>
        <taxon>malvids</taxon>
        <taxon>Brassicales</taxon>
        <taxon>Brassicaceae</taxon>
        <taxon>Brassiceae</taxon>
        <taxon>Brassica</taxon>
    </lineage>
</organism>
<accession>A0A3P6GNT4</accession>
<evidence type="ECO:0000313" key="2">
    <source>
        <dbReference type="EMBL" id="VDD61546.1"/>
    </source>
</evidence>
<gene>
    <name evidence="2" type="ORF">BOLC6T36999H</name>
</gene>
<sequence length="79" mass="9201">MMLSFISLTVANRLVKRILVDNAPRTSSSRLYPQPVGWRRLEQNVETLSQFQSENRVLRDQNQARNTSGNKTHRFNTQV</sequence>